<reference evidence="3 4" key="1">
    <citation type="journal article" date="2012" name="Proc. Natl. Acad. Sci. U.S.A.">
        <title>Comparative genomics of Ceriporiopsis subvermispora and Phanerochaete chrysosporium provide insight into selective ligninolysis.</title>
        <authorList>
            <person name="Fernandez-Fueyo E."/>
            <person name="Ruiz-Duenas F.J."/>
            <person name="Ferreira P."/>
            <person name="Floudas D."/>
            <person name="Hibbett D.S."/>
            <person name="Canessa P."/>
            <person name="Larrondo L.F."/>
            <person name="James T.Y."/>
            <person name="Seelenfreund D."/>
            <person name="Lobos S."/>
            <person name="Polanco R."/>
            <person name="Tello M."/>
            <person name="Honda Y."/>
            <person name="Watanabe T."/>
            <person name="Watanabe T."/>
            <person name="Ryu J.S."/>
            <person name="Kubicek C.P."/>
            <person name="Schmoll M."/>
            <person name="Gaskell J."/>
            <person name="Hammel K.E."/>
            <person name="St John F.J."/>
            <person name="Vanden Wymelenberg A."/>
            <person name="Sabat G."/>
            <person name="Splinter BonDurant S."/>
            <person name="Syed K."/>
            <person name="Yadav J.S."/>
            <person name="Doddapaneni H."/>
            <person name="Subramanian V."/>
            <person name="Lavin J.L."/>
            <person name="Oguiza J.A."/>
            <person name="Perez G."/>
            <person name="Pisabarro A.G."/>
            <person name="Ramirez L."/>
            <person name="Santoyo F."/>
            <person name="Master E."/>
            <person name="Coutinho P.M."/>
            <person name="Henrissat B."/>
            <person name="Lombard V."/>
            <person name="Magnuson J.K."/>
            <person name="Kuees U."/>
            <person name="Hori C."/>
            <person name="Igarashi K."/>
            <person name="Samejima M."/>
            <person name="Held B.W."/>
            <person name="Barry K.W."/>
            <person name="LaButti K.M."/>
            <person name="Lapidus A."/>
            <person name="Lindquist E.A."/>
            <person name="Lucas S.M."/>
            <person name="Riley R."/>
            <person name="Salamov A.A."/>
            <person name="Hoffmeister D."/>
            <person name="Schwenk D."/>
            <person name="Hadar Y."/>
            <person name="Yarden O."/>
            <person name="de Vries R.P."/>
            <person name="Wiebenga A."/>
            <person name="Stenlid J."/>
            <person name="Eastwood D."/>
            <person name="Grigoriev I.V."/>
            <person name="Berka R.M."/>
            <person name="Blanchette R.A."/>
            <person name="Kersten P."/>
            <person name="Martinez A.T."/>
            <person name="Vicuna R."/>
            <person name="Cullen D."/>
        </authorList>
    </citation>
    <scope>NUCLEOTIDE SEQUENCE [LARGE SCALE GENOMIC DNA]</scope>
    <source>
        <strain evidence="3 4">B</strain>
    </source>
</reference>
<keyword evidence="1" id="KW-1133">Transmembrane helix</keyword>
<evidence type="ECO:0000313" key="3">
    <source>
        <dbReference type="EMBL" id="EMD37264.1"/>
    </source>
</evidence>
<proteinExistence type="predicted"/>
<feature type="transmembrane region" description="Helical" evidence="1">
    <location>
        <begin position="12"/>
        <end position="34"/>
    </location>
</feature>
<keyword evidence="4" id="KW-1185">Reference proteome</keyword>
<accession>M2PLL8</accession>
<dbReference type="HOGENOM" id="CLU_035509_7_3_1"/>
<name>M2PLL8_CERS8</name>
<feature type="transmembrane region" description="Helical" evidence="1">
    <location>
        <begin position="172"/>
        <end position="193"/>
    </location>
</feature>
<gene>
    <name evidence="3" type="ORF">CERSUDRAFT_73178</name>
</gene>
<dbReference type="Pfam" id="PF20151">
    <property type="entry name" value="DUF6533"/>
    <property type="match status" value="1"/>
</dbReference>
<dbReference type="Proteomes" id="UP000016930">
    <property type="component" value="Unassembled WGS sequence"/>
</dbReference>
<feature type="domain" description="DUF6533" evidence="2">
    <location>
        <begin position="17"/>
        <end position="62"/>
    </location>
</feature>
<evidence type="ECO:0000256" key="1">
    <source>
        <dbReference type="SAM" id="Phobius"/>
    </source>
</evidence>
<feature type="transmembrane region" description="Helical" evidence="1">
    <location>
        <begin position="118"/>
        <end position="136"/>
    </location>
</feature>
<sequence>MSTDVVNAWQVHLINTYCVLVPIVIQYYDFCLTFADEVENIWSRGLCWTSALFGLSRYLSLLGTIPPILEYLQTSNITICPSMQLIHQGFALVMQAMVAESAFMIMRTYALFERDKRILALTVAAVAIPGAVAIPLDKWALTASSSSKDTQPPPDWRGCHIVVSTQQSHHLAATWGAMLFFDTIILILTIARIRKINSFWRSDMLKVMLRDGVLYYVVMISVNIANIISFLHQLTRHVVGAQGPFDPSERGMFTTAVVVSVVSSWQHGRVIPNFDFLFRASSLLVSRLAINLCSQDSVRLPSATSETSKNTTDDIELCRTDCTFTILDWQIRMKSVACSDPGAWSFYPHYIKPTGESLKRAAAAS</sequence>
<feature type="transmembrane region" description="Helical" evidence="1">
    <location>
        <begin position="213"/>
        <end position="232"/>
    </location>
</feature>
<dbReference type="AlphaFoldDB" id="M2PLL8"/>
<dbReference type="InterPro" id="IPR045340">
    <property type="entry name" value="DUF6533"/>
</dbReference>
<dbReference type="OrthoDB" id="3261349at2759"/>
<feature type="transmembrane region" description="Helical" evidence="1">
    <location>
        <begin position="85"/>
        <end position="106"/>
    </location>
</feature>
<evidence type="ECO:0000313" key="4">
    <source>
        <dbReference type="Proteomes" id="UP000016930"/>
    </source>
</evidence>
<organism evidence="3 4">
    <name type="scientific">Ceriporiopsis subvermispora (strain B)</name>
    <name type="common">White-rot fungus</name>
    <name type="synonym">Gelatoporia subvermispora</name>
    <dbReference type="NCBI Taxonomy" id="914234"/>
    <lineage>
        <taxon>Eukaryota</taxon>
        <taxon>Fungi</taxon>
        <taxon>Dikarya</taxon>
        <taxon>Basidiomycota</taxon>
        <taxon>Agaricomycotina</taxon>
        <taxon>Agaricomycetes</taxon>
        <taxon>Polyporales</taxon>
        <taxon>Gelatoporiaceae</taxon>
        <taxon>Gelatoporia</taxon>
    </lineage>
</organism>
<dbReference type="EMBL" id="KB445796">
    <property type="protein sequence ID" value="EMD37264.1"/>
    <property type="molecule type" value="Genomic_DNA"/>
</dbReference>
<keyword evidence="1" id="KW-0472">Membrane</keyword>
<evidence type="ECO:0000259" key="2">
    <source>
        <dbReference type="Pfam" id="PF20151"/>
    </source>
</evidence>
<protein>
    <recommendedName>
        <fullName evidence="2">DUF6533 domain-containing protein</fullName>
    </recommendedName>
</protein>
<keyword evidence="1" id="KW-0812">Transmembrane</keyword>